<feature type="domain" description="Probable ATP-binding protein BrxC 4th six-stranded beta-sheet" evidence="5">
    <location>
        <begin position="2"/>
        <end position="170"/>
    </location>
</feature>
<dbReference type="AlphaFoldDB" id="A0A2H9T7N8"/>
<proteinExistence type="predicted"/>
<dbReference type="Pfam" id="PF25796">
    <property type="entry name" value="BREX_BrxC_4th"/>
    <property type="match status" value="1"/>
</dbReference>
<sequence length="635" mass="72760">MDSRKVAEELEKLAFDFVIKQRKIRFEDNGQDYSYSRKLDEKLHGREHELAIHIISPFHENCNNLELLRMQSMGRDELLVIMPSDDLLVRDLIMYRQTVKYIQHATSQQPKDAIKRIIAEKGQANQERYAEIKRKVNTLLGKSHLIISASDVDISSEDGQSKIIKGFQALIKRVYPNLAMLRDINYQEKDIPVILEKVQQDILAAGNLPETEQEMLSFINSNKRGGIRTTIKLLLEKFEHKPYGWYYSAILCTLANLCARGKIEVRVDGNIQEDAELAGALRNTHGHHNTVLEPQIEYSASQIRALKELHAEFFDTQPDASEANALGNETCTAMDELRQELEKLYTQHSTYPFLNQLKPAIDKLREYKGKPYNWFLTELKNDENELLDLKDDLIEPVRRFMAGSQKSIYDAAQTFVQDQKENFTYINGSESQAVVDALIDKDCFQGNRIQQLKGLLDTLKTQVEEQLNTEIDAAREAIENKRKLFCALEEFRKISEEQQQQLTQSFDLISTTIADQTLIALVRDKLRSFEDNKYSQLLAQLINLATPQEPGDDSHDDLQTGKNSDEKSHNEDSKEAGKVIPDPKPKPKVQIIPHSQIKVSFDKVLLVDEGDIDRYLTAMREALIAQINDGKKVQV</sequence>
<feature type="domain" description="Probable ATP-binding protein BrxC winged helix-turn-helix" evidence="3">
    <location>
        <begin position="209"/>
        <end position="271"/>
    </location>
</feature>
<evidence type="ECO:0000256" key="2">
    <source>
        <dbReference type="SAM" id="MobiDB-lite"/>
    </source>
</evidence>
<feature type="region of interest" description="Disordered" evidence="2">
    <location>
        <begin position="546"/>
        <end position="591"/>
    </location>
</feature>
<evidence type="ECO:0000259" key="5">
    <source>
        <dbReference type="Pfam" id="PF25796"/>
    </source>
</evidence>
<keyword evidence="1" id="KW-0175">Coiled coil</keyword>
<name>A0A2H9T7N8_9ZZZZ</name>
<evidence type="ECO:0000259" key="3">
    <source>
        <dbReference type="Pfam" id="PF25791"/>
    </source>
</evidence>
<comment type="caution">
    <text evidence="6">The sequence shown here is derived from an EMBL/GenBank/DDBJ whole genome shotgun (WGS) entry which is preliminary data.</text>
</comment>
<dbReference type="InterPro" id="IPR058036">
    <property type="entry name" value="BREX_BrxC_4th"/>
</dbReference>
<protein>
    <recommendedName>
        <fullName evidence="7">BREX system P-loop protein BrxC</fullName>
    </recommendedName>
</protein>
<feature type="coiled-coil region" evidence="1">
    <location>
        <begin position="449"/>
        <end position="484"/>
    </location>
</feature>
<accession>A0A2H9T7N8</accession>
<evidence type="ECO:0000256" key="1">
    <source>
        <dbReference type="SAM" id="Coils"/>
    </source>
</evidence>
<evidence type="ECO:0000259" key="4">
    <source>
        <dbReference type="Pfam" id="PF25792"/>
    </source>
</evidence>
<evidence type="ECO:0000313" key="6">
    <source>
        <dbReference type="EMBL" id="PJE79255.1"/>
    </source>
</evidence>
<dbReference type="InterPro" id="IPR058037">
    <property type="entry name" value="BREX_BrxC_helical"/>
</dbReference>
<organism evidence="6">
    <name type="scientific">invertebrate metagenome</name>
    <dbReference type="NCBI Taxonomy" id="1711999"/>
    <lineage>
        <taxon>unclassified sequences</taxon>
        <taxon>metagenomes</taxon>
        <taxon>organismal metagenomes</taxon>
    </lineage>
</organism>
<dbReference type="Pfam" id="PF25792">
    <property type="entry name" value="BREX_BrxC_helical"/>
    <property type="match status" value="1"/>
</dbReference>
<reference evidence="6" key="1">
    <citation type="journal article" date="2017" name="Appl. Environ. Microbiol.">
        <title>Molecular characterization of an Endozoicomonas-like organism causing infection in king scallop Pecten maximus L.</title>
        <authorList>
            <person name="Cano I."/>
            <person name="van Aerle R."/>
            <person name="Ross S."/>
            <person name="Verner-Jeffreys D.W."/>
            <person name="Paley R.K."/>
            <person name="Rimmer G."/>
            <person name="Ryder D."/>
            <person name="Hooper P."/>
            <person name="Stone D."/>
            <person name="Feist S.W."/>
        </authorList>
    </citation>
    <scope>NUCLEOTIDE SEQUENCE</scope>
</reference>
<feature type="compositionally biased region" description="Basic and acidic residues" evidence="2">
    <location>
        <begin position="552"/>
        <end position="585"/>
    </location>
</feature>
<feature type="domain" description="Probable ATP-binding protein BrxC alpha-helical" evidence="4">
    <location>
        <begin position="302"/>
        <end position="422"/>
    </location>
</feature>
<dbReference type="EMBL" id="NSIT01000083">
    <property type="protein sequence ID" value="PJE79255.1"/>
    <property type="molecule type" value="Genomic_DNA"/>
</dbReference>
<evidence type="ECO:0008006" key="7">
    <source>
        <dbReference type="Google" id="ProtNLM"/>
    </source>
</evidence>
<dbReference type="InterPro" id="IPR058038">
    <property type="entry name" value="BREX_BrxC_wHTH"/>
</dbReference>
<dbReference type="Pfam" id="PF25791">
    <property type="entry name" value="WHD_BREX_BrxC"/>
    <property type="match status" value="1"/>
</dbReference>
<gene>
    <name evidence="6" type="ORF">CI610_01785</name>
</gene>